<comment type="caution">
    <text evidence="2">The sequence shown here is derived from an EMBL/GenBank/DDBJ whole genome shotgun (WGS) entry which is preliminary data.</text>
</comment>
<evidence type="ECO:0000313" key="3">
    <source>
        <dbReference type="Proteomes" id="UP000568380"/>
    </source>
</evidence>
<keyword evidence="2" id="KW-0808">Transferase</keyword>
<dbReference type="Proteomes" id="UP000568380">
    <property type="component" value="Unassembled WGS sequence"/>
</dbReference>
<keyword evidence="3" id="KW-1185">Reference proteome</keyword>
<sequence>MIEADFILRTRTSYDAIAVEYDELARDEMDRKPLDRAMAGAFADLVRGRGPVVDVGCGTGNLTRFLHERGVEVFGVDLSPGMLALAGKTLPDVRFVEGSMLDLPVPDSSVVGVAAWYSTIHIPDELLPQALAEFHRVLAPGGYALLAFQVGEEPLHLTDALGHQIDLLFHRRRAEQMARLLRAAGLPTHARLEREPEDERAPQAFLLARKDVTD</sequence>
<reference evidence="2 3" key="1">
    <citation type="submission" date="2020-08" db="EMBL/GenBank/DDBJ databases">
        <title>Genomic Encyclopedia of Type Strains, Phase IV (KMG-IV): sequencing the most valuable type-strain genomes for metagenomic binning, comparative biology and taxonomic classification.</title>
        <authorList>
            <person name="Goeker M."/>
        </authorList>
    </citation>
    <scope>NUCLEOTIDE SEQUENCE [LARGE SCALE GENOMIC DNA]</scope>
    <source>
        <strain evidence="2 3">DSM 45385</strain>
    </source>
</reference>
<dbReference type="SUPFAM" id="SSF53335">
    <property type="entry name" value="S-adenosyl-L-methionine-dependent methyltransferases"/>
    <property type="match status" value="1"/>
</dbReference>
<dbReference type="AlphaFoldDB" id="A0A7W8EJJ3"/>
<dbReference type="GO" id="GO:0008168">
    <property type="term" value="F:methyltransferase activity"/>
    <property type="evidence" value="ECO:0007669"/>
    <property type="project" value="UniProtKB-KW"/>
</dbReference>
<evidence type="ECO:0000313" key="2">
    <source>
        <dbReference type="EMBL" id="MBB5081623.1"/>
    </source>
</evidence>
<protein>
    <submittedName>
        <fullName evidence="2">Ubiquinone/menaquinone biosynthesis C-methylase UbiE</fullName>
    </submittedName>
</protein>
<dbReference type="PANTHER" id="PTHR42912:SF80">
    <property type="entry name" value="METHYLTRANSFERASE DOMAIN-CONTAINING PROTEIN"/>
    <property type="match status" value="1"/>
</dbReference>
<proteinExistence type="predicted"/>
<accession>A0A7W8EJJ3</accession>
<dbReference type="Pfam" id="PF13649">
    <property type="entry name" value="Methyltransf_25"/>
    <property type="match status" value="1"/>
</dbReference>
<dbReference type="InterPro" id="IPR029063">
    <property type="entry name" value="SAM-dependent_MTases_sf"/>
</dbReference>
<dbReference type="GO" id="GO:0032259">
    <property type="term" value="P:methylation"/>
    <property type="evidence" value="ECO:0007669"/>
    <property type="project" value="UniProtKB-KW"/>
</dbReference>
<organism evidence="2 3">
    <name type="scientific">Nonomuraea endophytica</name>
    <dbReference type="NCBI Taxonomy" id="714136"/>
    <lineage>
        <taxon>Bacteria</taxon>
        <taxon>Bacillati</taxon>
        <taxon>Actinomycetota</taxon>
        <taxon>Actinomycetes</taxon>
        <taxon>Streptosporangiales</taxon>
        <taxon>Streptosporangiaceae</taxon>
        <taxon>Nonomuraea</taxon>
    </lineage>
</organism>
<keyword evidence="2" id="KW-0830">Ubiquinone</keyword>
<dbReference type="InterPro" id="IPR041698">
    <property type="entry name" value="Methyltransf_25"/>
</dbReference>
<feature type="domain" description="Methyltransferase" evidence="1">
    <location>
        <begin position="52"/>
        <end position="142"/>
    </location>
</feature>
<gene>
    <name evidence="2" type="ORF">HNR40_007118</name>
</gene>
<keyword evidence="2" id="KW-0489">Methyltransferase</keyword>
<dbReference type="Gene3D" id="3.40.50.150">
    <property type="entry name" value="Vaccinia Virus protein VP39"/>
    <property type="match status" value="1"/>
</dbReference>
<dbReference type="RefSeq" id="WP_312896631.1">
    <property type="nucleotide sequence ID" value="NZ_JACHIN010000011.1"/>
</dbReference>
<evidence type="ECO:0000259" key="1">
    <source>
        <dbReference type="Pfam" id="PF13649"/>
    </source>
</evidence>
<dbReference type="InterPro" id="IPR050508">
    <property type="entry name" value="Methyltransf_Superfamily"/>
</dbReference>
<name>A0A7W8EJJ3_9ACTN</name>
<dbReference type="EMBL" id="JACHIN010000011">
    <property type="protein sequence ID" value="MBB5081623.1"/>
    <property type="molecule type" value="Genomic_DNA"/>
</dbReference>
<dbReference type="CDD" id="cd02440">
    <property type="entry name" value="AdoMet_MTases"/>
    <property type="match status" value="1"/>
</dbReference>
<dbReference type="PANTHER" id="PTHR42912">
    <property type="entry name" value="METHYLTRANSFERASE"/>
    <property type="match status" value="1"/>
</dbReference>